<feature type="signal peptide" evidence="1">
    <location>
        <begin position="1"/>
        <end position="23"/>
    </location>
</feature>
<comment type="caution">
    <text evidence="2">The sequence shown here is derived from an EMBL/GenBank/DDBJ whole genome shotgun (WGS) entry which is preliminary data.</text>
</comment>
<evidence type="ECO:0000313" key="3">
    <source>
        <dbReference type="Proteomes" id="UP001596047"/>
    </source>
</evidence>
<reference evidence="3" key="1">
    <citation type="journal article" date="2019" name="Int. J. Syst. Evol. Microbiol.">
        <title>The Global Catalogue of Microorganisms (GCM) 10K type strain sequencing project: providing services to taxonomists for standard genome sequencing and annotation.</title>
        <authorList>
            <consortium name="The Broad Institute Genomics Platform"/>
            <consortium name="The Broad Institute Genome Sequencing Center for Infectious Disease"/>
            <person name="Wu L."/>
            <person name="Ma J."/>
        </authorList>
    </citation>
    <scope>NUCLEOTIDE SEQUENCE [LARGE SCALE GENOMIC DNA]</scope>
    <source>
        <strain evidence="3">CGMCC 1.3240</strain>
    </source>
</reference>
<accession>A0ABW0W3E6</accession>
<dbReference type="Proteomes" id="UP001596047">
    <property type="component" value="Unassembled WGS sequence"/>
</dbReference>
<organism evidence="2 3">
    <name type="scientific">Paenibacillus solisilvae</name>
    <dbReference type="NCBI Taxonomy" id="2486751"/>
    <lineage>
        <taxon>Bacteria</taxon>
        <taxon>Bacillati</taxon>
        <taxon>Bacillota</taxon>
        <taxon>Bacilli</taxon>
        <taxon>Bacillales</taxon>
        <taxon>Paenibacillaceae</taxon>
        <taxon>Paenibacillus</taxon>
    </lineage>
</organism>
<feature type="chain" id="PRO_5045378233" description="DUF4309 domain-containing protein" evidence="1">
    <location>
        <begin position="24"/>
        <end position="292"/>
    </location>
</feature>
<proteinExistence type="predicted"/>
<evidence type="ECO:0000313" key="2">
    <source>
        <dbReference type="EMBL" id="MFC5651251.1"/>
    </source>
</evidence>
<name>A0ABW0W3E6_9BACL</name>
<dbReference type="EMBL" id="JBHSOW010000070">
    <property type="protein sequence ID" value="MFC5651251.1"/>
    <property type="molecule type" value="Genomic_DNA"/>
</dbReference>
<evidence type="ECO:0008006" key="4">
    <source>
        <dbReference type="Google" id="ProtNLM"/>
    </source>
</evidence>
<protein>
    <recommendedName>
        <fullName evidence="4">DUF4309 domain-containing protein</fullName>
    </recommendedName>
</protein>
<dbReference type="RefSeq" id="WP_379189859.1">
    <property type="nucleotide sequence ID" value="NZ_JBHSOW010000070.1"/>
</dbReference>
<keyword evidence="1" id="KW-0732">Signal</keyword>
<dbReference type="PROSITE" id="PS51257">
    <property type="entry name" value="PROKAR_LIPOPROTEIN"/>
    <property type="match status" value="1"/>
</dbReference>
<sequence length="292" mass="32788">MNKMKFVLLVSAMFVLILTSACGTTLKSGSSKIIENNQENTAVNDSTNSEVNGSKNSDKQILIVIDQTSKMIEGNSFDFVVKKIPEGYSLAEMKWISDKSQIVNTTAEAIQHGANGEDGFYISGNGQYTGFIYSDSIKGEEGEVVFIFKDDQGKELTWKKKLTLAGGISDENPQDTLKKYIQAVEDRDTVRLVELYGGGYQGLINLFPETDPDDKQKLVEQYLKLMPKITLKEIISQSEGSKDEYKFVITLKQEDGTLFKTREFDTITDKFTYTVKRVDDKLKIIELPPYQA</sequence>
<evidence type="ECO:0000256" key="1">
    <source>
        <dbReference type="SAM" id="SignalP"/>
    </source>
</evidence>
<gene>
    <name evidence="2" type="ORF">ACFPYJ_19495</name>
</gene>
<keyword evidence="3" id="KW-1185">Reference proteome</keyword>